<dbReference type="Proteomes" id="UP000824120">
    <property type="component" value="Chromosome 3"/>
</dbReference>
<dbReference type="EMBL" id="JACXVP010000003">
    <property type="protein sequence ID" value="KAG5615128.1"/>
    <property type="molecule type" value="Genomic_DNA"/>
</dbReference>
<accession>A0A9J5ZSH0</accession>
<reference evidence="1 2" key="1">
    <citation type="submission" date="2020-09" db="EMBL/GenBank/DDBJ databases">
        <title>De no assembly of potato wild relative species, Solanum commersonii.</title>
        <authorList>
            <person name="Cho K."/>
        </authorList>
    </citation>
    <scope>NUCLEOTIDE SEQUENCE [LARGE SCALE GENOMIC DNA]</scope>
    <source>
        <strain evidence="1">LZ3.2</strain>
        <tissue evidence="1">Leaf</tissue>
    </source>
</reference>
<evidence type="ECO:0000313" key="1">
    <source>
        <dbReference type="EMBL" id="KAG5615128.1"/>
    </source>
</evidence>
<sequence length="120" mass="13469">LLPSASLHFESLGDMVLLRGTVRRHTDCSLSSPSFPSGLSTLELWVRLRTYGDLPNVLRDPQAFFSSFFSAVVKTQVQQFKKDVSSSATQDSIMNVQSRLYLFMQGSIVYSKTQVVTHHL</sequence>
<protein>
    <submittedName>
        <fullName evidence="1">Uncharacterized protein</fullName>
    </submittedName>
</protein>
<gene>
    <name evidence="1" type="ORF">H5410_014952</name>
</gene>
<comment type="caution">
    <text evidence="1">The sequence shown here is derived from an EMBL/GenBank/DDBJ whole genome shotgun (WGS) entry which is preliminary data.</text>
</comment>
<evidence type="ECO:0000313" key="2">
    <source>
        <dbReference type="Proteomes" id="UP000824120"/>
    </source>
</evidence>
<name>A0A9J5ZSH0_SOLCO</name>
<feature type="non-terminal residue" evidence="1">
    <location>
        <position position="1"/>
    </location>
</feature>
<dbReference type="AlphaFoldDB" id="A0A9J5ZSH0"/>
<proteinExistence type="predicted"/>
<organism evidence="1 2">
    <name type="scientific">Solanum commersonii</name>
    <name type="common">Commerson's wild potato</name>
    <name type="synonym">Commerson's nightshade</name>
    <dbReference type="NCBI Taxonomy" id="4109"/>
    <lineage>
        <taxon>Eukaryota</taxon>
        <taxon>Viridiplantae</taxon>
        <taxon>Streptophyta</taxon>
        <taxon>Embryophyta</taxon>
        <taxon>Tracheophyta</taxon>
        <taxon>Spermatophyta</taxon>
        <taxon>Magnoliopsida</taxon>
        <taxon>eudicotyledons</taxon>
        <taxon>Gunneridae</taxon>
        <taxon>Pentapetalae</taxon>
        <taxon>asterids</taxon>
        <taxon>lamiids</taxon>
        <taxon>Solanales</taxon>
        <taxon>Solanaceae</taxon>
        <taxon>Solanoideae</taxon>
        <taxon>Solaneae</taxon>
        <taxon>Solanum</taxon>
    </lineage>
</organism>
<keyword evidence="2" id="KW-1185">Reference proteome</keyword>